<dbReference type="Gene3D" id="2.60.40.1180">
    <property type="entry name" value="Golgi alpha-mannosidase II"/>
    <property type="match status" value="1"/>
</dbReference>
<evidence type="ECO:0000313" key="11">
    <source>
        <dbReference type="EMBL" id="KKB55935.1"/>
    </source>
</evidence>
<dbReference type="Gene3D" id="3.20.20.70">
    <property type="entry name" value="Aldolase class I"/>
    <property type="match status" value="1"/>
</dbReference>
<feature type="binding site" evidence="7">
    <location>
        <begin position="357"/>
        <end position="358"/>
    </location>
    <ligand>
        <name>substrate</name>
    </ligand>
</feature>
<dbReference type="Pfam" id="PF02065">
    <property type="entry name" value="Melibiase"/>
    <property type="match status" value="1"/>
</dbReference>
<feature type="chain" id="PRO_5002489786" description="Alpha-galactosidase" evidence="8">
    <location>
        <begin position="20"/>
        <end position="734"/>
    </location>
</feature>
<dbReference type="FunFam" id="3.20.20.70:FF:000118">
    <property type="entry name" value="Alpha-galactosidase"/>
    <property type="match status" value="1"/>
</dbReference>
<reference evidence="11 12" key="1">
    <citation type="submission" date="2013-04" db="EMBL/GenBank/DDBJ databases">
        <title>The Genome Sequence of Parabacteroides goldsteinii DSM 19448.</title>
        <authorList>
            <consortium name="The Broad Institute Genomics Platform"/>
            <person name="Earl A."/>
            <person name="Ward D."/>
            <person name="Feldgarden M."/>
            <person name="Gevers D."/>
            <person name="Martens E."/>
            <person name="Sakamoto M."/>
            <person name="Benno Y."/>
            <person name="Song Y."/>
            <person name="Liu C."/>
            <person name="Lee J."/>
            <person name="Bolanos M."/>
            <person name="Vaisanen M.L."/>
            <person name="Finegold S.M."/>
            <person name="Walker B."/>
            <person name="Young S."/>
            <person name="Zeng Q."/>
            <person name="Gargeya S."/>
            <person name="Fitzgerald M."/>
            <person name="Haas B."/>
            <person name="Abouelleil A."/>
            <person name="Allen A.W."/>
            <person name="Alvarado L."/>
            <person name="Arachchi H.M."/>
            <person name="Berlin A.M."/>
            <person name="Chapman S.B."/>
            <person name="Gainer-Dewar J."/>
            <person name="Goldberg J."/>
            <person name="Griggs A."/>
            <person name="Gujja S."/>
            <person name="Hansen M."/>
            <person name="Howarth C."/>
            <person name="Imamovic A."/>
            <person name="Ireland A."/>
            <person name="Larimer J."/>
            <person name="McCowan C."/>
            <person name="Murphy C."/>
            <person name="Pearson M."/>
            <person name="Poon T.W."/>
            <person name="Priest M."/>
            <person name="Roberts A."/>
            <person name="Saif S."/>
            <person name="Shea T."/>
            <person name="Sisk P."/>
            <person name="Sykes S."/>
            <person name="Wortman J."/>
            <person name="Nusbaum C."/>
            <person name="Birren B."/>
        </authorList>
    </citation>
    <scope>NUCLEOTIDE SEQUENCE [LARGE SCALE GENOMIC DNA]</scope>
    <source>
        <strain evidence="11 12">DSM 19448</strain>
    </source>
</reference>
<dbReference type="STRING" id="927665.HMPREF1535_01907"/>
<dbReference type="InterPro" id="IPR013785">
    <property type="entry name" value="Aldolase_TIM"/>
</dbReference>
<dbReference type="Pfam" id="PF16875">
    <property type="entry name" value="Glyco_hydro_36N"/>
    <property type="match status" value="1"/>
</dbReference>
<evidence type="ECO:0000313" key="12">
    <source>
        <dbReference type="Proteomes" id="UP000033047"/>
    </source>
</evidence>
<dbReference type="PRINTS" id="PR00743">
    <property type="entry name" value="GLHYDRLASE36"/>
</dbReference>
<evidence type="ECO:0000256" key="8">
    <source>
        <dbReference type="SAM" id="SignalP"/>
    </source>
</evidence>
<evidence type="ECO:0000256" key="7">
    <source>
        <dbReference type="PIRSR" id="PIRSR005536-2"/>
    </source>
</evidence>
<dbReference type="Pfam" id="PF16874">
    <property type="entry name" value="Glyco_hydro_36C"/>
    <property type="match status" value="1"/>
</dbReference>
<dbReference type="Gene3D" id="2.70.98.60">
    <property type="entry name" value="alpha-galactosidase from lactobacil brevis"/>
    <property type="match status" value="1"/>
</dbReference>
<dbReference type="EMBL" id="AQHV01000011">
    <property type="protein sequence ID" value="KKB55935.1"/>
    <property type="molecule type" value="Genomic_DNA"/>
</dbReference>
<keyword evidence="8" id="KW-0732">Signal</keyword>
<organism evidence="11 12">
    <name type="scientific">Parabacteroides goldsteinii DSM 19448 = WAL 12034</name>
    <dbReference type="NCBI Taxonomy" id="927665"/>
    <lineage>
        <taxon>Bacteria</taxon>
        <taxon>Pseudomonadati</taxon>
        <taxon>Bacteroidota</taxon>
        <taxon>Bacteroidia</taxon>
        <taxon>Bacteroidales</taxon>
        <taxon>Tannerellaceae</taxon>
        <taxon>Parabacteroides</taxon>
    </lineage>
</organism>
<comment type="caution">
    <text evidence="11">The sequence shown here is derived from an EMBL/GenBank/DDBJ whole genome shotgun (WGS) entry which is preliminary data.</text>
</comment>
<feature type="active site" description="Nucleophile" evidence="6">
    <location>
        <position position="473"/>
    </location>
</feature>
<evidence type="ECO:0000256" key="4">
    <source>
        <dbReference type="ARBA" id="ARBA00023295"/>
    </source>
</evidence>
<dbReference type="InterPro" id="IPR013780">
    <property type="entry name" value="Glyco_hydro_b"/>
</dbReference>
<dbReference type="InterPro" id="IPR002252">
    <property type="entry name" value="Glyco_hydro_36"/>
</dbReference>
<dbReference type="InterPro" id="IPR000111">
    <property type="entry name" value="Glyco_hydro_27/36_CS"/>
</dbReference>
<feature type="binding site" evidence="7">
    <location>
        <position position="190"/>
    </location>
    <ligand>
        <name>substrate</name>
    </ligand>
</feature>
<proteinExistence type="inferred from homology"/>
<dbReference type="InterPro" id="IPR050985">
    <property type="entry name" value="Alpha-glycosidase_related"/>
</dbReference>
<evidence type="ECO:0000256" key="2">
    <source>
        <dbReference type="ARBA" id="ARBA00012755"/>
    </source>
</evidence>
<keyword evidence="3 5" id="KW-0378">Hydrolase</keyword>
<protein>
    <recommendedName>
        <fullName evidence="2 5">Alpha-galactosidase</fullName>
        <ecNumber evidence="2 5">3.2.1.22</ecNumber>
    </recommendedName>
</protein>
<feature type="binding site" evidence="7">
    <location>
        <position position="543"/>
    </location>
    <ligand>
        <name>substrate</name>
    </ligand>
</feature>
<evidence type="ECO:0000256" key="3">
    <source>
        <dbReference type="ARBA" id="ARBA00022801"/>
    </source>
</evidence>
<dbReference type="SUPFAM" id="SSF51445">
    <property type="entry name" value="(Trans)glycosidases"/>
    <property type="match status" value="1"/>
</dbReference>
<comment type="similarity">
    <text evidence="5">Belongs to the glycosyl hydrolase.</text>
</comment>
<dbReference type="InterPro" id="IPR031705">
    <property type="entry name" value="Glyco_hydro_36_C"/>
</dbReference>
<keyword evidence="4 5" id="KW-0326">Glycosidase</keyword>
<gene>
    <name evidence="11" type="ORF">HMPREF1535_01907</name>
</gene>
<accession>A0A0F5JEI0</accession>
<dbReference type="GO" id="GO:0016052">
    <property type="term" value="P:carbohydrate catabolic process"/>
    <property type="evidence" value="ECO:0007669"/>
    <property type="project" value="InterPro"/>
</dbReference>
<dbReference type="CDD" id="cd14791">
    <property type="entry name" value="GH36"/>
    <property type="match status" value="1"/>
</dbReference>
<evidence type="ECO:0000256" key="1">
    <source>
        <dbReference type="ARBA" id="ARBA00001255"/>
    </source>
</evidence>
<dbReference type="GO" id="GO:0004557">
    <property type="term" value="F:alpha-galactosidase activity"/>
    <property type="evidence" value="ECO:0007669"/>
    <property type="project" value="UniProtKB-UniRule"/>
</dbReference>
<evidence type="ECO:0000256" key="5">
    <source>
        <dbReference type="PIRNR" id="PIRNR005536"/>
    </source>
</evidence>
<feature type="domain" description="Glycosyl hydrolase family 36 C-terminal" evidence="9">
    <location>
        <begin position="644"/>
        <end position="730"/>
    </location>
</feature>
<evidence type="ECO:0000259" key="10">
    <source>
        <dbReference type="Pfam" id="PF16875"/>
    </source>
</evidence>
<dbReference type="EC" id="3.2.1.22" evidence="2 5"/>
<dbReference type="HOGENOM" id="CLU_009640_2_2_10"/>
<feature type="active site" description="Proton donor" evidence="6">
    <location>
        <position position="543"/>
    </location>
</feature>
<dbReference type="AlphaFoldDB" id="A0A0F5JEI0"/>
<dbReference type="RefSeq" id="WP_046145954.1">
    <property type="nucleotide sequence ID" value="NZ_KQ033912.1"/>
</dbReference>
<dbReference type="Proteomes" id="UP000033047">
    <property type="component" value="Unassembled WGS sequence"/>
</dbReference>
<feature type="binding site" evidence="7">
    <location>
        <position position="521"/>
    </location>
    <ligand>
        <name>substrate</name>
    </ligand>
</feature>
<sequence length="734" mass="83026">MKALLLTVALLLGCVTVSSQDKDTGIITVSTNDLSMVFSISPDKKVVYNYFGDKFQDVSPFLHKKYKEQPDNGIGYAPVIYPAYGGRFFLNPALKLTHDDGVQTTELIYAAHQVKNIDNNRIETVIQLKDPLYPVFVNLNFTAYQKENVICQSVSISHQEKNKLAVENIASAYLPLHADSYYLTHFHGAWASEMQLVEEQLTPGVKRVESKKGIRTTQSENSSFLLSLNGPANEDMGEVYAGSLAWSGNYLSSFEIDECGLLHVMSGMNDFASTYNLEPGKTLQTPEMVWTYSSTGKGQVSRNLHDWSRNYALAHGDQELPIVLNSWEGAYFDFNEKTITDMIDDAAAFGVEMFVLDDGWFGNKYPRNSDKVGLGDWQVNRKKLPRGIDYLAKHAVSKGLKFGIWIEPEMVSPKSELAEKHPEWIVKSGKRDIIPMRNQWLLDLSNPEVQDFVVKTFDEVIALSPDISYIKWDANRHVDNFGSEYLSKENQTHFWIDYTKGLYSVYERIRAKHPDVLIQLCSSGGGRLDFGALKYHDEFWASDNTNSLDRIFIQYSTNLFFPAKATAAHVSTTPNHQTGMMALLKFRFDVAMTGRLGMELQPKDLTGDELPFAEQAIKNYKRIRPIVQLGDLYRLKSPYDGTGWASHMYISKDKKESVFFAYSLKYHGRTTFFETRLKGLDPAKMYKITELNKAGNSTFYGDGQVFPGDYLMKAGISLTIGNTYESTVLLITEQ</sequence>
<dbReference type="PIRSF" id="PIRSF005536">
    <property type="entry name" value="Agal"/>
    <property type="match status" value="1"/>
</dbReference>
<dbReference type="PROSITE" id="PS00512">
    <property type="entry name" value="ALPHA_GALACTOSIDASE"/>
    <property type="match status" value="1"/>
</dbReference>
<feature type="binding site" evidence="7">
    <location>
        <begin position="471"/>
        <end position="475"/>
    </location>
    <ligand>
        <name>substrate</name>
    </ligand>
</feature>
<dbReference type="InterPro" id="IPR031704">
    <property type="entry name" value="Glyco_hydro_36_N"/>
</dbReference>
<feature type="domain" description="Glycosyl hydrolase family 36 N-terminal" evidence="10">
    <location>
        <begin position="48"/>
        <end position="278"/>
    </location>
</feature>
<comment type="catalytic activity">
    <reaction evidence="1 5">
        <text>Hydrolysis of terminal, non-reducing alpha-D-galactose residues in alpha-D-galactosides, including galactose oligosaccharides, galactomannans and galactolipids.</text>
        <dbReference type="EC" id="3.2.1.22"/>
    </reaction>
</comment>
<dbReference type="PANTHER" id="PTHR43053">
    <property type="entry name" value="GLYCOSIDASE FAMILY 31"/>
    <property type="match status" value="1"/>
</dbReference>
<evidence type="ECO:0000259" key="9">
    <source>
        <dbReference type="Pfam" id="PF16874"/>
    </source>
</evidence>
<dbReference type="PATRIC" id="fig|927665.4.peg.1950"/>
<dbReference type="InterPro" id="IPR017853">
    <property type="entry name" value="GH"/>
</dbReference>
<dbReference type="PANTHER" id="PTHR43053:SF3">
    <property type="entry name" value="ALPHA-GALACTOSIDASE C-RELATED"/>
    <property type="match status" value="1"/>
</dbReference>
<feature type="signal peptide" evidence="8">
    <location>
        <begin position="1"/>
        <end position="19"/>
    </location>
</feature>
<name>A0A0F5JEI0_9BACT</name>
<feature type="binding site" evidence="7">
    <location>
        <position position="437"/>
    </location>
    <ligand>
        <name>substrate</name>
    </ligand>
</feature>
<evidence type="ECO:0000256" key="6">
    <source>
        <dbReference type="PIRSR" id="PIRSR005536-1"/>
    </source>
</evidence>
<dbReference type="InterPro" id="IPR038417">
    <property type="entry name" value="Alpga-gal_N_sf"/>
</dbReference>